<accession>A0ABU6SX91</accession>
<feature type="non-terminal residue" evidence="2">
    <location>
        <position position="149"/>
    </location>
</feature>
<sequence length="149" mass="16396">MSAPSKTSSSSQLLLSSSQFRTLAALSPTLATIIVLSPSSSSNTEPTNATTLLHPSTSSPRNTPTPTLLPQINPSLLKKLKQTYNLKPHVQTRVHPRRSYLRRSYLLVIVAASSRRLLPLRRLNQLRCLPRFAAVGRLSQLRRHLPGAA</sequence>
<evidence type="ECO:0000313" key="2">
    <source>
        <dbReference type="EMBL" id="MED6140970.1"/>
    </source>
</evidence>
<name>A0ABU6SX91_9FABA</name>
<dbReference type="Proteomes" id="UP001341840">
    <property type="component" value="Unassembled WGS sequence"/>
</dbReference>
<dbReference type="EMBL" id="JASCZI010062987">
    <property type="protein sequence ID" value="MED6140970.1"/>
    <property type="molecule type" value="Genomic_DNA"/>
</dbReference>
<reference evidence="2 3" key="1">
    <citation type="journal article" date="2023" name="Plants (Basel)">
        <title>Bridging the Gap: Combining Genomics and Transcriptomics Approaches to Understand Stylosanthes scabra, an Orphan Legume from the Brazilian Caatinga.</title>
        <authorList>
            <person name="Ferreira-Neto J.R.C."/>
            <person name="da Silva M.D."/>
            <person name="Binneck E."/>
            <person name="de Melo N.F."/>
            <person name="da Silva R.H."/>
            <person name="de Melo A.L.T.M."/>
            <person name="Pandolfi V."/>
            <person name="Bustamante F.O."/>
            <person name="Brasileiro-Vidal A.C."/>
            <person name="Benko-Iseppon A.M."/>
        </authorList>
    </citation>
    <scope>NUCLEOTIDE SEQUENCE [LARGE SCALE GENOMIC DNA]</scope>
    <source>
        <tissue evidence="2">Leaves</tissue>
    </source>
</reference>
<proteinExistence type="predicted"/>
<feature type="compositionally biased region" description="Low complexity" evidence="1">
    <location>
        <begin position="38"/>
        <end position="66"/>
    </location>
</feature>
<protein>
    <submittedName>
        <fullName evidence="2">Uncharacterized protein</fullName>
    </submittedName>
</protein>
<feature type="region of interest" description="Disordered" evidence="1">
    <location>
        <begin position="38"/>
        <end position="69"/>
    </location>
</feature>
<keyword evidence="3" id="KW-1185">Reference proteome</keyword>
<organism evidence="2 3">
    <name type="scientific">Stylosanthes scabra</name>
    <dbReference type="NCBI Taxonomy" id="79078"/>
    <lineage>
        <taxon>Eukaryota</taxon>
        <taxon>Viridiplantae</taxon>
        <taxon>Streptophyta</taxon>
        <taxon>Embryophyta</taxon>
        <taxon>Tracheophyta</taxon>
        <taxon>Spermatophyta</taxon>
        <taxon>Magnoliopsida</taxon>
        <taxon>eudicotyledons</taxon>
        <taxon>Gunneridae</taxon>
        <taxon>Pentapetalae</taxon>
        <taxon>rosids</taxon>
        <taxon>fabids</taxon>
        <taxon>Fabales</taxon>
        <taxon>Fabaceae</taxon>
        <taxon>Papilionoideae</taxon>
        <taxon>50 kb inversion clade</taxon>
        <taxon>dalbergioids sensu lato</taxon>
        <taxon>Dalbergieae</taxon>
        <taxon>Pterocarpus clade</taxon>
        <taxon>Stylosanthes</taxon>
    </lineage>
</organism>
<evidence type="ECO:0000256" key="1">
    <source>
        <dbReference type="SAM" id="MobiDB-lite"/>
    </source>
</evidence>
<gene>
    <name evidence="2" type="ORF">PIB30_098813</name>
</gene>
<evidence type="ECO:0000313" key="3">
    <source>
        <dbReference type="Proteomes" id="UP001341840"/>
    </source>
</evidence>
<comment type="caution">
    <text evidence="2">The sequence shown here is derived from an EMBL/GenBank/DDBJ whole genome shotgun (WGS) entry which is preliminary data.</text>
</comment>